<keyword evidence="3" id="KW-1185">Reference proteome</keyword>
<comment type="caution">
    <text evidence="2">The sequence shown here is derived from an EMBL/GenBank/DDBJ whole genome shotgun (WGS) entry which is preliminary data.</text>
</comment>
<evidence type="ECO:0000313" key="2">
    <source>
        <dbReference type="EMBL" id="MFC3084540.1"/>
    </source>
</evidence>
<evidence type="ECO:0008006" key="4">
    <source>
        <dbReference type="Google" id="ProtNLM"/>
    </source>
</evidence>
<accession>A0ABV7DQ99</accession>
<gene>
    <name evidence="2" type="ORF">ACFOD6_00630</name>
</gene>
<feature type="region of interest" description="Disordered" evidence="1">
    <location>
        <begin position="84"/>
        <end position="103"/>
    </location>
</feature>
<evidence type="ECO:0000256" key="1">
    <source>
        <dbReference type="SAM" id="MobiDB-lite"/>
    </source>
</evidence>
<name>A0ABV7DQ99_9RHOB</name>
<dbReference type="Proteomes" id="UP001595445">
    <property type="component" value="Unassembled WGS sequence"/>
</dbReference>
<protein>
    <recommendedName>
        <fullName evidence="4">FHA domain-containing protein</fullName>
    </recommendedName>
</protein>
<proteinExistence type="predicted"/>
<feature type="compositionally biased region" description="Low complexity" evidence="1">
    <location>
        <begin position="316"/>
        <end position="329"/>
    </location>
</feature>
<sequence>MTGYNHYPWCSCGWCTGGGGGRFQFSAVDSARNRLKSHSVSGFTSCFVNPNARCPVCGQSVFFYANSYGSRVYFNELGPPWPKHECTDNTQPSSSGRFTGPTRRSTSQIHEIIEADRGAGTFFVSSRDHKYSEWTLHIVVEAVFEKGRLWIATESVSSLEITRSNFSIYSKEKVLDEGDLLSARGDVFSFVRRDTLEHIEVVDGQVVEKIAEQDEVEPDPNEIPNSKYELRDSERHHFQSATLSLKELVAQYRDILFSLASRNIVGPKLVSHYLNASSRRTASGASWTPRLAFFLIALTEAPTEKSPIVRPRRQRSQNQPSRSPSTSPQKSKKTKKPREARSTPNVQRVLPVPVDPVPVADLPKLQQDLDKFDALMLRLQQEREYAWFSEKKRQAITQQFHSVKKKRDQLWQNIERLKRM</sequence>
<evidence type="ECO:0000313" key="3">
    <source>
        <dbReference type="Proteomes" id="UP001595445"/>
    </source>
</evidence>
<feature type="region of interest" description="Disordered" evidence="1">
    <location>
        <begin position="305"/>
        <end position="348"/>
    </location>
</feature>
<dbReference type="RefSeq" id="WP_197642324.1">
    <property type="nucleotide sequence ID" value="NZ_JAEACP010000004.1"/>
</dbReference>
<organism evidence="2 3">
    <name type="scientific">Tabrizicola soli</name>
    <dbReference type="NCBI Taxonomy" id="2185115"/>
    <lineage>
        <taxon>Bacteria</taxon>
        <taxon>Pseudomonadati</taxon>
        <taxon>Pseudomonadota</taxon>
        <taxon>Alphaproteobacteria</taxon>
        <taxon>Rhodobacterales</taxon>
        <taxon>Paracoccaceae</taxon>
        <taxon>Tabrizicola</taxon>
    </lineage>
</organism>
<feature type="compositionally biased region" description="Polar residues" evidence="1">
    <location>
        <begin position="88"/>
        <end position="103"/>
    </location>
</feature>
<dbReference type="EMBL" id="JBHRSM010000001">
    <property type="protein sequence ID" value="MFC3084540.1"/>
    <property type="molecule type" value="Genomic_DNA"/>
</dbReference>
<reference evidence="3" key="1">
    <citation type="journal article" date="2019" name="Int. J. Syst. Evol. Microbiol.">
        <title>The Global Catalogue of Microorganisms (GCM) 10K type strain sequencing project: providing services to taxonomists for standard genome sequencing and annotation.</title>
        <authorList>
            <consortium name="The Broad Institute Genomics Platform"/>
            <consortium name="The Broad Institute Genome Sequencing Center for Infectious Disease"/>
            <person name="Wu L."/>
            <person name="Ma J."/>
        </authorList>
    </citation>
    <scope>NUCLEOTIDE SEQUENCE [LARGE SCALE GENOMIC DNA]</scope>
    <source>
        <strain evidence="3">KCTC 62102</strain>
    </source>
</reference>